<keyword evidence="2 6" id="KW-0813">Transport</keyword>
<keyword evidence="3 6" id="KW-0812">Transmembrane</keyword>
<feature type="transmembrane region" description="Helical" evidence="7">
    <location>
        <begin position="437"/>
        <end position="457"/>
    </location>
</feature>
<feature type="transmembrane region" description="Helical" evidence="7">
    <location>
        <begin position="360"/>
        <end position="377"/>
    </location>
</feature>
<gene>
    <name evidence="8" type="ORF">TPELB_03140</name>
</gene>
<keyword evidence="4 7" id="KW-1133">Transmembrane helix</keyword>
<evidence type="ECO:0000256" key="4">
    <source>
        <dbReference type="ARBA" id="ARBA00022989"/>
    </source>
</evidence>
<dbReference type="Proteomes" id="UP001477947">
    <property type="component" value="Chromosome"/>
</dbReference>
<dbReference type="PROSITE" id="PS50267">
    <property type="entry name" value="NA_NEUROTRAN_SYMP_3"/>
    <property type="match status" value="1"/>
</dbReference>
<protein>
    <recommendedName>
        <fullName evidence="6">Transporter</fullName>
    </recommendedName>
</protein>
<feature type="transmembrane region" description="Helical" evidence="7">
    <location>
        <begin position="185"/>
        <end position="206"/>
    </location>
</feature>
<dbReference type="PROSITE" id="PS00610">
    <property type="entry name" value="NA_NEUROTRAN_SYMP_1"/>
    <property type="match status" value="1"/>
</dbReference>
<comment type="subcellular location">
    <subcellularLocation>
        <location evidence="1">Membrane</location>
        <topology evidence="1">Multi-pass membrane protein</topology>
    </subcellularLocation>
</comment>
<evidence type="ECO:0000256" key="5">
    <source>
        <dbReference type="ARBA" id="ARBA00023136"/>
    </source>
</evidence>
<evidence type="ECO:0000256" key="6">
    <source>
        <dbReference type="RuleBase" id="RU003732"/>
    </source>
</evidence>
<feature type="transmembrane region" description="Helical" evidence="7">
    <location>
        <begin position="325"/>
        <end position="348"/>
    </location>
</feature>
<dbReference type="InterPro" id="IPR000175">
    <property type="entry name" value="Na/ntran_symport"/>
</dbReference>
<dbReference type="NCBIfam" id="NF037979">
    <property type="entry name" value="Na_transp"/>
    <property type="match status" value="1"/>
</dbReference>
<dbReference type="InterPro" id="IPR037272">
    <property type="entry name" value="SNS_sf"/>
</dbReference>
<accession>A0ABZ3FBH3</accession>
<feature type="transmembrane region" description="Helical" evidence="7">
    <location>
        <begin position="94"/>
        <end position="116"/>
    </location>
</feature>
<name>A0ABZ3FBH3_9FIRM</name>
<dbReference type="CDD" id="cd10333">
    <property type="entry name" value="LeuT-like_sbd"/>
    <property type="match status" value="1"/>
</dbReference>
<dbReference type="EMBL" id="CP154622">
    <property type="protein sequence ID" value="XAM40013.1"/>
    <property type="molecule type" value="Genomic_DNA"/>
</dbReference>
<evidence type="ECO:0000313" key="8">
    <source>
        <dbReference type="EMBL" id="XAM40013.1"/>
    </source>
</evidence>
<reference evidence="8 9" key="1">
    <citation type="submission" date="2024-04" db="EMBL/GenBank/DDBJ databases">
        <title>Isolation and characterization of novel acetogenic strains of the genera Terrisporobacter and Acetoanaerobium.</title>
        <authorList>
            <person name="Boeer T."/>
            <person name="Schueler M.A."/>
            <person name="Lueschen A."/>
            <person name="Eysell L."/>
            <person name="Droege J."/>
            <person name="Heinemann M."/>
            <person name="Engelhardt L."/>
            <person name="Basen M."/>
            <person name="Daniel R."/>
        </authorList>
    </citation>
    <scope>NUCLEOTIDE SEQUENCE [LARGE SCALE GENOMIC DNA]</scope>
    <source>
        <strain evidence="8 9">ELB</strain>
    </source>
</reference>
<feature type="transmembrane region" description="Helical" evidence="7">
    <location>
        <begin position="226"/>
        <end position="250"/>
    </location>
</feature>
<feature type="transmembrane region" description="Helical" evidence="7">
    <location>
        <begin position="12"/>
        <end position="29"/>
    </location>
</feature>
<evidence type="ECO:0000256" key="1">
    <source>
        <dbReference type="ARBA" id="ARBA00004141"/>
    </source>
</evidence>
<feature type="transmembrane region" description="Helical" evidence="7">
    <location>
        <begin position="41"/>
        <end position="61"/>
    </location>
</feature>
<dbReference type="SUPFAM" id="SSF161070">
    <property type="entry name" value="SNF-like"/>
    <property type="match status" value="1"/>
</dbReference>
<evidence type="ECO:0000313" key="9">
    <source>
        <dbReference type="Proteomes" id="UP001477947"/>
    </source>
</evidence>
<keyword evidence="9" id="KW-1185">Reference proteome</keyword>
<dbReference type="PANTHER" id="PTHR42948">
    <property type="entry name" value="TRANSPORTER"/>
    <property type="match status" value="1"/>
</dbReference>
<evidence type="ECO:0000256" key="7">
    <source>
        <dbReference type="SAM" id="Phobius"/>
    </source>
</evidence>
<evidence type="ECO:0000256" key="3">
    <source>
        <dbReference type="ARBA" id="ARBA00022692"/>
    </source>
</evidence>
<evidence type="ECO:0000256" key="2">
    <source>
        <dbReference type="ARBA" id="ARBA00022448"/>
    </source>
</evidence>
<feature type="transmembrane region" description="Helical" evidence="7">
    <location>
        <begin position="154"/>
        <end position="173"/>
    </location>
</feature>
<dbReference type="RefSeq" id="WP_206925126.1">
    <property type="nucleotide sequence ID" value="NZ_CP154616.1"/>
</dbReference>
<sequence length="521" mass="56850">MAENREQWGSKIGLILAMAGNAVGLGNFWRFPYVAATNGGGAFMIPYFFALIVIGIPVMLIEWGLGRYGGSHGHGTVGPMVYLQAKRAIKPKTAIILGSLAGAIAFGVTLLVNSYYFHIIGWALGYAVQSLTGAYSGVDGSTFFVNYITDPKMLIFWVLSLAFTGFAIMKGITEGIEAWAKVMMPSIYIFGIILVIRAVTLGAPVNPDWSSMHGLNFVWNPDLSKLTSASVVTATGQIFFTLSLGMGIICNYASYLQADEDIVAASVATVSLNEFAEVILAGTSVIPISYAFLGPEGIKGSIGLAFMALPNVFADMTGGRIFGAVWFFLLFFAGITSAIAMYNYLVALLEEDLGVPRKKGAWIIFVAYLIVGLPIAAESVMTGEANLVYFTEVDNWVGNYLLIVLGLIEIIVAAWLVREPFLDEMNKGALWKIPKWFFRLFHQFLTPVSIILFLAVFTKDYYVAGNFKAVPSYIAEIPEYAIWVNMARIVVVVALVAGFIQTYKSIKNKYTSEIENNKVEA</sequence>
<dbReference type="PANTHER" id="PTHR42948:SF1">
    <property type="entry name" value="TRANSPORTER"/>
    <property type="match status" value="1"/>
</dbReference>
<dbReference type="Pfam" id="PF00209">
    <property type="entry name" value="SNF"/>
    <property type="match status" value="2"/>
</dbReference>
<dbReference type="PRINTS" id="PR00176">
    <property type="entry name" value="NANEUSMPORT"/>
</dbReference>
<organism evidence="8 9">
    <name type="scientific">Terrisporobacter petrolearius</name>
    <dbReference type="NCBI Taxonomy" id="1460447"/>
    <lineage>
        <taxon>Bacteria</taxon>
        <taxon>Bacillati</taxon>
        <taxon>Bacillota</taxon>
        <taxon>Clostridia</taxon>
        <taxon>Peptostreptococcales</taxon>
        <taxon>Peptostreptococcaceae</taxon>
        <taxon>Terrisporobacter</taxon>
    </lineage>
</organism>
<proteinExistence type="inferred from homology"/>
<keyword evidence="5 7" id="KW-0472">Membrane</keyword>
<keyword evidence="6" id="KW-0769">Symport</keyword>
<feature type="transmembrane region" description="Helical" evidence="7">
    <location>
        <begin position="480"/>
        <end position="500"/>
    </location>
</feature>
<comment type="similarity">
    <text evidence="6">Belongs to the sodium:neurotransmitter symporter (SNF) (TC 2.A.22) family.</text>
</comment>
<feature type="transmembrane region" description="Helical" evidence="7">
    <location>
        <begin position="397"/>
        <end position="417"/>
    </location>
</feature>